<sequence>MASIISFSTVYLAHPNPKTAAPTTPRPTLCTLIFPSARALEEALVAAAEALEAALLALAAMEEVAALMDEEALLRAEESEAEAEEALPVILATAVPLELLPLVAEAVELAVAEQPAEAGCSGSVSTEGKSNHSDIAAHQKR</sequence>
<protein>
    <submittedName>
        <fullName evidence="2">Uncharacterized protein</fullName>
    </submittedName>
</protein>
<feature type="region of interest" description="Disordered" evidence="1">
    <location>
        <begin position="118"/>
        <end position="141"/>
    </location>
</feature>
<proteinExistence type="predicted"/>
<feature type="compositionally biased region" description="Basic and acidic residues" evidence="1">
    <location>
        <begin position="129"/>
        <end position="141"/>
    </location>
</feature>
<dbReference type="EMBL" id="JAXLQG010000003">
    <property type="protein sequence ID" value="KAK5542148.1"/>
    <property type="molecule type" value="Genomic_DNA"/>
</dbReference>
<evidence type="ECO:0000313" key="3">
    <source>
        <dbReference type="Proteomes" id="UP001345827"/>
    </source>
</evidence>
<keyword evidence="3" id="KW-1185">Reference proteome</keyword>
<evidence type="ECO:0000256" key="1">
    <source>
        <dbReference type="SAM" id="MobiDB-lite"/>
    </source>
</evidence>
<evidence type="ECO:0000313" key="2">
    <source>
        <dbReference type="EMBL" id="KAK5542148.1"/>
    </source>
</evidence>
<gene>
    <name evidence="2" type="ORF">LTR25_002033</name>
</gene>
<reference evidence="2 3" key="1">
    <citation type="submission" date="2023-06" db="EMBL/GenBank/DDBJ databases">
        <title>Black Yeasts Isolated from many extreme environments.</title>
        <authorList>
            <person name="Coleine C."/>
            <person name="Stajich J.E."/>
            <person name="Selbmann L."/>
        </authorList>
    </citation>
    <scope>NUCLEOTIDE SEQUENCE [LARGE SCALE GENOMIC DNA]</scope>
    <source>
        <strain evidence="2 3">CCFEE 5887</strain>
    </source>
</reference>
<accession>A0AAV9QES9</accession>
<dbReference type="AlphaFoldDB" id="A0AAV9QES9"/>
<name>A0AAV9QES9_9PEZI</name>
<dbReference type="Proteomes" id="UP001345827">
    <property type="component" value="Unassembled WGS sequence"/>
</dbReference>
<comment type="caution">
    <text evidence="2">The sequence shown here is derived from an EMBL/GenBank/DDBJ whole genome shotgun (WGS) entry which is preliminary data.</text>
</comment>
<organism evidence="2 3">
    <name type="scientific">Vermiconidia calcicola</name>
    <dbReference type="NCBI Taxonomy" id="1690605"/>
    <lineage>
        <taxon>Eukaryota</taxon>
        <taxon>Fungi</taxon>
        <taxon>Dikarya</taxon>
        <taxon>Ascomycota</taxon>
        <taxon>Pezizomycotina</taxon>
        <taxon>Dothideomycetes</taxon>
        <taxon>Dothideomycetidae</taxon>
        <taxon>Mycosphaerellales</taxon>
        <taxon>Extremaceae</taxon>
        <taxon>Vermiconidia</taxon>
    </lineage>
</organism>